<reference evidence="1" key="1">
    <citation type="journal article" date="2018" name="Genome Biol.">
        <title>SKESA: strategic k-mer extension for scrupulous assemblies.</title>
        <authorList>
            <person name="Souvorov A."/>
            <person name="Agarwala R."/>
            <person name="Lipman D.J."/>
        </authorList>
    </citation>
    <scope>NUCLEOTIDE SEQUENCE</scope>
    <source>
        <strain evidence="1">MA.CK_93/00001031</strain>
    </source>
</reference>
<organism evidence="1">
    <name type="scientific">Salmonella enterica</name>
    <name type="common">Salmonella choleraesuis</name>
    <dbReference type="NCBI Taxonomy" id="28901"/>
    <lineage>
        <taxon>Bacteria</taxon>
        <taxon>Pseudomonadati</taxon>
        <taxon>Pseudomonadota</taxon>
        <taxon>Gammaproteobacteria</taxon>
        <taxon>Enterobacterales</taxon>
        <taxon>Enterobacteriaceae</taxon>
        <taxon>Salmonella</taxon>
    </lineage>
</organism>
<name>A0A750MQL9_SALER</name>
<dbReference type="EMBL" id="DAAVPY010000026">
    <property type="protein sequence ID" value="HAF6262346.1"/>
    <property type="molecule type" value="Genomic_DNA"/>
</dbReference>
<sequence length="67" mass="7548">MKAYFDGDGNLVIEAENQAEKAALRMWREINESDVLTVYELFCDEKFSLKIIDGNANCNAVSVTKSE</sequence>
<proteinExistence type="predicted"/>
<reference evidence="1" key="2">
    <citation type="submission" date="2020-02" db="EMBL/GenBank/DDBJ databases">
        <authorList>
            <consortium name="NCBI Pathogen Detection Project"/>
        </authorList>
    </citation>
    <scope>NUCLEOTIDE SEQUENCE</scope>
    <source>
        <strain evidence="1">MA.CK_93/00001031</strain>
    </source>
</reference>
<comment type="caution">
    <text evidence="1">The sequence shown here is derived from an EMBL/GenBank/DDBJ whole genome shotgun (WGS) entry which is preliminary data.</text>
</comment>
<dbReference type="AlphaFoldDB" id="A0A750MQL9"/>
<gene>
    <name evidence="1" type="ORF">G9F11_005057</name>
</gene>
<accession>A0A750MQL9</accession>
<evidence type="ECO:0000313" key="1">
    <source>
        <dbReference type="EMBL" id="HAF6262346.1"/>
    </source>
</evidence>
<protein>
    <submittedName>
        <fullName evidence="1">Uncharacterized protein</fullName>
    </submittedName>
</protein>